<evidence type="ECO:0000313" key="4">
    <source>
        <dbReference type="Proteomes" id="UP000278962"/>
    </source>
</evidence>
<accession>A0A660KYR1</accession>
<evidence type="ECO:0000256" key="2">
    <source>
        <dbReference type="SAM" id="Phobius"/>
    </source>
</evidence>
<feature type="transmembrane region" description="Helical" evidence="2">
    <location>
        <begin position="79"/>
        <end position="97"/>
    </location>
</feature>
<keyword evidence="4" id="KW-1185">Reference proteome</keyword>
<protein>
    <submittedName>
        <fullName evidence="3">Uncharacterized protein</fullName>
    </submittedName>
</protein>
<dbReference type="AlphaFoldDB" id="A0A660KYR1"/>
<comment type="caution">
    <text evidence="3">The sequence shown here is derived from an EMBL/GenBank/DDBJ whole genome shotgun (WGS) entry which is preliminary data.</text>
</comment>
<evidence type="ECO:0000313" key="3">
    <source>
        <dbReference type="EMBL" id="RKQ86851.1"/>
    </source>
</evidence>
<reference evidence="3 4" key="1">
    <citation type="submission" date="2018-10" db="EMBL/GenBank/DDBJ databases">
        <title>Genomic Encyclopedia of Archaeal and Bacterial Type Strains, Phase II (KMG-II): from individual species to whole genera.</title>
        <authorList>
            <person name="Goeker M."/>
        </authorList>
    </citation>
    <scope>NUCLEOTIDE SEQUENCE [LARGE SCALE GENOMIC DNA]</scope>
    <source>
        <strain evidence="3 4">DSM 14954</strain>
    </source>
</reference>
<dbReference type="Proteomes" id="UP000278962">
    <property type="component" value="Unassembled WGS sequence"/>
</dbReference>
<sequence length="105" mass="10516">MSVVGPGRFGPAPSSGVNGFVGPVTPVRVVPGIGAAAPAAADGTTARTRGTGHQAARPEPVETGPFAFLKPTAKQVRSAAPYAIAALLVLLAVPALVSRRLRPRA</sequence>
<evidence type="ECO:0000256" key="1">
    <source>
        <dbReference type="SAM" id="MobiDB-lite"/>
    </source>
</evidence>
<keyword evidence="2" id="KW-1133">Transmembrane helix</keyword>
<feature type="compositionally biased region" description="Low complexity" evidence="1">
    <location>
        <begin position="38"/>
        <end position="57"/>
    </location>
</feature>
<feature type="region of interest" description="Disordered" evidence="1">
    <location>
        <begin position="38"/>
        <end position="63"/>
    </location>
</feature>
<dbReference type="EMBL" id="RBIL01000002">
    <property type="protein sequence ID" value="RKQ86851.1"/>
    <property type="molecule type" value="Genomic_DNA"/>
</dbReference>
<proteinExistence type="predicted"/>
<gene>
    <name evidence="3" type="ORF">C8N24_4866</name>
</gene>
<keyword evidence="2" id="KW-0472">Membrane</keyword>
<organism evidence="3 4">
    <name type="scientific">Solirubrobacter pauli</name>
    <dbReference type="NCBI Taxonomy" id="166793"/>
    <lineage>
        <taxon>Bacteria</taxon>
        <taxon>Bacillati</taxon>
        <taxon>Actinomycetota</taxon>
        <taxon>Thermoleophilia</taxon>
        <taxon>Solirubrobacterales</taxon>
        <taxon>Solirubrobacteraceae</taxon>
        <taxon>Solirubrobacter</taxon>
    </lineage>
</organism>
<keyword evidence="2" id="KW-0812">Transmembrane</keyword>
<dbReference type="RefSeq" id="WP_170179371.1">
    <property type="nucleotide sequence ID" value="NZ_RBIL01000002.1"/>
</dbReference>
<name>A0A660KYR1_9ACTN</name>